<dbReference type="EMBL" id="SLXQ01000001">
    <property type="protein sequence ID" value="TCP57071.1"/>
    <property type="molecule type" value="Genomic_DNA"/>
</dbReference>
<evidence type="ECO:0000313" key="2">
    <source>
        <dbReference type="Proteomes" id="UP000294911"/>
    </source>
</evidence>
<dbReference type="RefSeq" id="WP_132875593.1">
    <property type="nucleotide sequence ID" value="NZ_SLXQ01000001.1"/>
</dbReference>
<evidence type="ECO:0008006" key="3">
    <source>
        <dbReference type="Google" id="ProtNLM"/>
    </source>
</evidence>
<protein>
    <recommendedName>
        <fullName evidence="3">Excreted virulence factor EspC (Type VII ESX diderm)</fullName>
    </recommendedName>
</protein>
<organism evidence="1 2">
    <name type="scientific">Tamaricihabitans halophyticus</name>
    <dbReference type="NCBI Taxonomy" id="1262583"/>
    <lineage>
        <taxon>Bacteria</taxon>
        <taxon>Bacillati</taxon>
        <taxon>Actinomycetota</taxon>
        <taxon>Actinomycetes</taxon>
        <taxon>Pseudonocardiales</taxon>
        <taxon>Pseudonocardiaceae</taxon>
        <taxon>Tamaricihabitans</taxon>
    </lineage>
</organism>
<keyword evidence="2" id="KW-1185">Reference proteome</keyword>
<reference evidence="1 2" key="1">
    <citation type="submission" date="2019-03" db="EMBL/GenBank/DDBJ databases">
        <title>Genomic Encyclopedia of Type Strains, Phase IV (KMG-IV): sequencing the most valuable type-strain genomes for metagenomic binning, comparative biology and taxonomic classification.</title>
        <authorList>
            <person name="Goeker M."/>
        </authorList>
    </citation>
    <scope>NUCLEOTIDE SEQUENCE [LARGE SCALE GENOMIC DNA]</scope>
    <source>
        <strain evidence="1 2">DSM 45765</strain>
    </source>
</reference>
<name>A0A4R2RBH5_9PSEU</name>
<accession>A0A4R2RBH5</accession>
<proteinExistence type="predicted"/>
<comment type="caution">
    <text evidence="1">The sequence shown here is derived from an EMBL/GenBank/DDBJ whole genome shotgun (WGS) entry which is preliminary data.</text>
</comment>
<dbReference type="Proteomes" id="UP000294911">
    <property type="component" value="Unassembled WGS sequence"/>
</dbReference>
<sequence>MTKFDVQTGELLGAASGISEAVSPMEGFDLSGACADGAAFGEGEVHGALTGLCRDMQNAARSMTADAATAGTMLQLTARKYAAADDAAEGWIQRAPSSEGGN</sequence>
<gene>
    <name evidence="1" type="ORF">EV191_1011023</name>
</gene>
<evidence type="ECO:0000313" key="1">
    <source>
        <dbReference type="EMBL" id="TCP57071.1"/>
    </source>
</evidence>
<dbReference type="AlphaFoldDB" id="A0A4R2RBH5"/>